<reference evidence="2 3" key="1">
    <citation type="submission" date="2020-08" db="EMBL/GenBank/DDBJ databases">
        <title>Genomic Encyclopedia of Type Strains, Phase IV (KMG-IV): sequencing the most valuable type-strain genomes for metagenomic binning, comparative biology and taxonomic classification.</title>
        <authorList>
            <person name="Goeker M."/>
        </authorList>
    </citation>
    <scope>NUCLEOTIDE SEQUENCE [LARGE SCALE GENOMIC DNA]</scope>
    <source>
        <strain evidence="2 3">DSM 25966</strain>
    </source>
</reference>
<organism evidence="2 3">
    <name type="scientific">Kaistia hirudinis</name>
    <dbReference type="NCBI Taxonomy" id="1293440"/>
    <lineage>
        <taxon>Bacteria</taxon>
        <taxon>Pseudomonadati</taxon>
        <taxon>Pseudomonadota</taxon>
        <taxon>Alphaproteobacteria</taxon>
        <taxon>Hyphomicrobiales</taxon>
        <taxon>Kaistiaceae</taxon>
        <taxon>Kaistia</taxon>
    </lineage>
</organism>
<sequence>MKTDAVTPADLARSVLAVPPLPRQADGAISADETRRLVAWLHGGGVSSFMFGGNANLYNMGVGEYGTLCDVLEAVASPSAWIVPSIGADFGKACDQVDILRERAFPTAMLLPLTFPAVPRGVATGLRRLAERYGRPLIAYVKSEGFLDPADIAALFRDGVITAVKYAIVRKDPTVDATLSAILDAVGSGERIVSGIGERPAIVHFRKFGLASFTSGSVCVAPHLSSALLAALKSLRLDEAERIRAAFLPLEDLRDAISPIRVLHEAVRLAGIAETGPMAPFLANLDDADQLASIAEAAGALKAQSLAA</sequence>
<keyword evidence="1 2" id="KW-0456">Lyase</keyword>
<evidence type="ECO:0000256" key="1">
    <source>
        <dbReference type="ARBA" id="ARBA00023239"/>
    </source>
</evidence>
<name>A0A840AJT6_9HYPH</name>
<dbReference type="Gene3D" id="3.20.20.70">
    <property type="entry name" value="Aldolase class I"/>
    <property type="match status" value="1"/>
</dbReference>
<gene>
    <name evidence="2" type="ORF">GGR25_000220</name>
</gene>
<dbReference type="SMART" id="SM01130">
    <property type="entry name" value="DHDPS"/>
    <property type="match status" value="1"/>
</dbReference>
<dbReference type="InterPro" id="IPR002220">
    <property type="entry name" value="DapA-like"/>
</dbReference>
<accession>A0A840AJT6</accession>
<dbReference type="EMBL" id="JACIDS010000001">
    <property type="protein sequence ID" value="MBB3929201.1"/>
    <property type="molecule type" value="Genomic_DNA"/>
</dbReference>
<protein>
    <submittedName>
        <fullName evidence="2">Dihydrodipicolinate synthase/N-acetylneuraminate lyase</fullName>
    </submittedName>
</protein>
<dbReference type="GO" id="GO:0016829">
    <property type="term" value="F:lyase activity"/>
    <property type="evidence" value="ECO:0007669"/>
    <property type="project" value="UniProtKB-KW"/>
</dbReference>
<evidence type="ECO:0000313" key="2">
    <source>
        <dbReference type="EMBL" id="MBB3929201.1"/>
    </source>
</evidence>
<dbReference type="SUPFAM" id="SSF51569">
    <property type="entry name" value="Aldolase"/>
    <property type="match status" value="1"/>
</dbReference>
<comment type="caution">
    <text evidence="2">The sequence shown here is derived from an EMBL/GenBank/DDBJ whole genome shotgun (WGS) entry which is preliminary data.</text>
</comment>
<proteinExistence type="predicted"/>
<keyword evidence="3" id="KW-1185">Reference proteome</keyword>
<dbReference type="CDD" id="cd00408">
    <property type="entry name" value="DHDPS-like"/>
    <property type="match status" value="1"/>
</dbReference>
<dbReference type="InterPro" id="IPR013785">
    <property type="entry name" value="Aldolase_TIM"/>
</dbReference>
<dbReference type="AlphaFoldDB" id="A0A840AJT6"/>
<dbReference type="Proteomes" id="UP000553963">
    <property type="component" value="Unassembled WGS sequence"/>
</dbReference>
<dbReference type="RefSeq" id="WP_183396886.1">
    <property type="nucleotide sequence ID" value="NZ_JACIDS010000001.1"/>
</dbReference>
<evidence type="ECO:0000313" key="3">
    <source>
        <dbReference type="Proteomes" id="UP000553963"/>
    </source>
</evidence>